<dbReference type="AlphaFoldDB" id="A0A7M2YTV3"/>
<dbReference type="EMBL" id="QQZY01000010">
    <property type="protein sequence ID" value="RDI73324.1"/>
    <property type="molecule type" value="Genomic_DNA"/>
</dbReference>
<evidence type="ECO:0000313" key="2">
    <source>
        <dbReference type="Proteomes" id="UP000254134"/>
    </source>
</evidence>
<accession>A0A7M2YTV3</accession>
<name>A0A7M2YTV3_9ACTN</name>
<organism evidence="1 2">
    <name type="scientific">Gaiella occulta</name>
    <dbReference type="NCBI Taxonomy" id="1002870"/>
    <lineage>
        <taxon>Bacteria</taxon>
        <taxon>Bacillati</taxon>
        <taxon>Actinomycetota</taxon>
        <taxon>Thermoleophilia</taxon>
        <taxon>Gaiellales</taxon>
        <taxon>Gaiellaceae</taxon>
        <taxon>Gaiella</taxon>
    </lineage>
</organism>
<dbReference type="RefSeq" id="WP_114797317.1">
    <property type="nucleotide sequence ID" value="NZ_QQZY01000010.1"/>
</dbReference>
<reference evidence="1 2" key="1">
    <citation type="submission" date="2018-07" db="EMBL/GenBank/DDBJ databases">
        <title>High-quality-draft genome sequence of Gaiella occulta.</title>
        <authorList>
            <person name="Severino R."/>
            <person name="Froufe H.J.C."/>
            <person name="Rainey F.A."/>
            <person name="Barroso C."/>
            <person name="Albuquerque L."/>
            <person name="Lobo-Da-Cunha A."/>
            <person name="Da Costa M.S."/>
            <person name="Egas C."/>
        </authorList>
    </citation>
    <scope>NUCLEOTIDE SEQUENCE [LARGE SCALE GENOMIC DNA]</scope>
    <source>
        <strain evidence="1 2">F2-233</strain>
    </source>
</reference>
<evidence type="ECO:0000313" key="1">
    <source>
        <dbReference type="EMBL" id="RDI73324.1"/>
    </source>
</evidence>
<gene>
    <name evidence="1" type="ORF">Gocc_2924</name>
</gene>
<dbReference type="Proteomes" id="UP000254134">
    <property type="component" value="Unassembled WGS sequence"/>
</dbReference>
<reference evidence="2" key="2">
    <citation type="journal article" date="2019" name="MicrobiologyOpen">
        <title>High-quality draft genome sequence of Gaiella occulta isolated from a 150 meter deep mineral water borehole and comparison with the genome sequences of other deep-branching lineages of the phylum Actinobacteria.</title>
        <authorList>
            <person name="Severino R."/>
            <person name="Froufe H.J.C."/>
            <person name="Barroso C."/>
            <person name="Albuquerque L."/>
            <person name="Lobo-da-Cunha A."/>
            <person name="da Costa M.S."/>
            <person name="Egas C."/>
        </authorList>
    </citation>
    <scope>NUCLEOTIDE SEQUENCE [LARGE SCALE GENOMIC DNA]</scope>
    <source>
        <strain evidence="2">F2-233</strain>
    </source>
</reference>
<keyword evidence="2" id="KW-1185">Reference proteome</keyword>
<protein>
    <submittedName>
        <fullName evidence="1">Uncharacterized protein</fullName>
    </submittedName>
</protein>
<proteinExistence type="predicted"/>
<sequence length="72" mass="7885">MARELEHAELAAADHLVGEALDVWRLRYRAARDAGLDPFDAELFASSSADTGLLRRLHANGCDPQLIAEIVL</sequence>
<comment type="caution">
    <text evidence="1">The sequence shown here is derived from an EMBL/GenBank/DDBJ whole genome shotgun (WGS) entry which is preliminary data.</text>
</comment>